<dbReference type="PROSITE" id="PS51900">
    <property type="entry name" value="CB"/>
    <property type="match status" value="1"/>
</dbReference>
<name>D4S210_9FIRM</name>
<protein>
    <submittedName>
        <fullName evidence="7">Site-specific recombinase, phage integrase family</fullName>
    </submittedName>
</protein>
<feature type="domain" description="Tyr recombinase" evidence="5">
    <location>
        <begin position="100"/>
        <end position="307"/>
    </location>
</feature>
<reference evidence="7 8" key="1">
    <citation type="submission" date="2010-02" db="EMBL/GenBank/DDBJ databases">
        <authorList>
            <person name="Weinstock G."/>
            <person name="Sodergren E."/>
            <person name="Clifton S."/>
            <person name="Fulton L."/>
            <person name="Fulton B."/>
            <person name="Courtney L."/>
            <person name="Fronick C."/>
            <person name="Harrison M."/>
            <person name="Strong C."/>
            <person name="Farmer C."/>
            <person name="Delahaunty K."/>
            <person name="Markovic C."/>
            <person name="Hall O."/>
            <person name="Minx P."/>
            <person name="Tomlinson C."/>
            <person name="Mitreva M."/>
            <person name="Nelson J."/>
            <person name="Hou S."/>
            <person name="Wollam A."/>
            <person name="Pepin K.H."/>
            <person name="Johnson M."/>
            <person name="Bhonagiri V."/>
            <person name="Zhang X."/>
            <person name="Suruliraj S."/>
            <person name="Warren W."/>
            <person name="Chinwalla A."/>
            <person name="Mardis E.R."/>
            <person name="Wilson R.K."/>
        </authorList>
    </citation>
    <scope>NUCLEOTIDE SEQUENCE [LARGE SCALE GENOMIC DNA]</scope>
    <source>
        <strain evidence="7 8">DSM 2876</strain>
    </source>
</reference>
<dbReference type="Gene3D" id="1.10.443.10">
    <property type="entry name" value="Intergrase catalytic core"/>
    <property type="match status" value="1"/>
</dbReference>
<dbReference type="PANTHER" id="PTHR30349">
    <property type="entry name" value="PHAGE INTEGRASE-RELATED"/>
    <property type="match status" value="1"/>
</dbReference>
<proteinExistence type="inferred from homology"/>
<evidence type="ECO:0000259" key="5">
    <source>
        <dbReference type="PROSITE" id="PS51898"/>
    </source>
</evidence>
<organism evidence="7 8">
    <name type="scientific">Eshraghiella crossota DSM 2876</name>
    <dbReference type="NCBI Taxonomy" id="511680"/>
    <lineage>
        <taxon>Bacteria</taxon>
        <taxon>Bacillati</taxon>
        <taxon>Bacillota</taxon>
        <taxon>Clostridia</taxon>
        <taxon>Lachnospirales</taxon>
        <taxon>Lachnospiraceae</taxon>
        <taxon>Eshraghiella</taxon>
    </lineage>
</organism>
<dbReference type="EMBL" id="ABWN01000036">
    <property type="protein sequence ID" value="EFF67712.1"/>
    <property type="molecule type" value="Genomic_DNA"/>
</dbReference>
<keyword evidence="8" id="KW-1185">Reference proteome</keyword>
<evidence type="ECO:0000256" key="2">
    <source>
        <dbReference type="ARBA" id="ARBA00023125"/>
    </source>
</evidence>
<dbReference type="InterPro" id="IPR011010">
    <property type="entry name" value="DNA_brk_join_enz"/>
</dbReference>
<dbReference type="PROSITE" id="PS51898">
    <property type="entry name" value="TYR_RECOMBINASE"/>
    <property type="match status" value="1"/>
</dbReference>
<dbReference type="InterPro" id="IPR010998">
    <property type="entry name" value="Integrase_recombinase_N"/>
</dbReference>
<dbReference type="PANTHER" id="PTHR30349:SF64">
    <property type="entry name" value="PROPHAGE INTEGRASE INTD-RELATED"/>
    <property type="match status" value="1"/>
</dbReference>
<dbReference type="InterPro" id="IPR044068">
    <property type="entry name" value="CB"/>
</dbReference>
<accession>D4S210</accession>
<evidence type="ECO:0000313" key="8">
    <source>
        <dbReference type="Proteomes" id="UP000006238"/>
    </source>
</evidence>
<evidence type="ECO:0000256" key="4">
    <source>
        <dbReference type="PROSITE-ProRule" id="PRU01248"/>
    </source>
</evidence>
<dbReference type="GO" id="GO:0006310">
    <property type="term" value="P:DNA recombination"/>
    <property type="evidence" value="ECO:0007669"/>
    <property type="project" value="UniProtKB-KW"/>
</dbReference>
<dbReference type="HOGENOM" id="CLU_027562_17_4_9"/>
<comment type="caution">
    <text evidence="7">The sequence shown here is derived from an EMBL/GenBank/DDBJ whole genome shotgun (WGS) entry which is preliminary data.</text>
</comment>
<keyword evidence="2 4" id="KW-0238">DNA-binding</keyword>
<dbReference type="GO" id="GO:0003677">
    <property type="term" value="F:DNA binding"/>
    <property type="evidence" value="ECO:0007669"/>
    <property type="project" value="UniProtKB-UniRule"/>
</dbReference>
<dbReference type="InterPro" id="IPR013762">
    <property type="entry name" value="Integrase-like_cat_sf"/>
</dbReference>
<dbReference type="Proteomes" id="UP000006238">
    <property type="component" value="Unassembled WGS sequence"/>
</dbReference>
<keyword evidence="3" id="KW-0233">DNA recombination</keyword>
<dbReference type="SUPFAM" id="SSF56349">
    <property type="entry name" value="DNA breaking-rejoining enzymes"/>
    <property type="match status" value="1"/>
</dbReference>
<feature type="domain" description="Core-binding (CB)" evidence="6">
    <location>
        <begin position="1"/>
        <end position="77"/>
    </location>
</feature>
<dbReference type="CDD" id="cd01189">
    <property type="entry name" value="INT_ICEBs1_C_like"/>
    <property type="match status" value="1"/>
</dbReference>
<sequence>MERYLKTKVGMRPNTLANYNFVRNILKNEPFGSQKISKIKTSDAKLFLIKMQQEDGRGHSTIKTVRGVLRPAFQMAVDDDVLMKNPFQFELAGVVVNDAVTREAISKDQMQKFLKFIHDDVVYCKYYEVIYILFHTGMRISEFCGLTMRDIDLEKRTININHQLQRTSKREYVIEPTKTNAGTRVIPMTNEVTEMFQAIIEDRPDYKVEKVVDGYTGFLFLDKDGMPLVAMHWEHRFNHMVSRYNEIYKVQMPNITPHVCRHTYCSNMAKSGMNPKTLQYLMGHSDIAVTLNVYTHVGLEDAEKELQKMQGLENARKEMEISDTDDKPLKQNMFKVV</sequence>
<dbReference type="Gene3D" id="1.10.150.130">
    <property type="match status" value="1"/>
</dbReference>
<comment type="similarity">
    <text evidence="1">Belongs to the 'phage' integrase family.</text>
</comment>
<dbReference type="eggNOG" id="COG0582">
    <property type="taxonomic scope" value="Bacteria"/>
</dbReference>
<evidence type="ECO:0000313" key="7">
    <source>
        <dbReference type="EMBL" id="EFF67712.1"/>
    </source>
</evidence>
<evidence type="ECO:0000256" key="3">
    <source>
        <dbReference type="ARBA" id="ARBA00023172"/>
    </source>
</evidence>
<dbReference type="InterPro" id="IPR050090">
    <property type="entry name" value="Tyrosine_recombinase_XerCD"/>
</dbReference>
<dbReference type="Pfam" id="PF00589">
    <property type="entry name" value="Phage_integrase"/>
    <property type="match status" value="1"/>
</dbReference>
<evidence type="ECO:0000259" key="6">
    <source>
        <dbReference type="PROSITE" id="PS51900"/>
    </source>
</evidence>
<dbReference type="GO" id="GO:0015074">
    <property type="term" value="P:DNA integration"/>
    <property type="evidence" value="ECO:0007669"/>
    <property type="project" value="InterPro"/>
</dbReference>
<dbReference type="AlphaFoldDB" id="D4S210"/>
<gene>
    <name evidence="7" type="ORF">BUTYVIB_02132</name>
</gene>
<dbReference type="InterPro" id="IPR002104">
    <property type="entry name" value="Integrase_catalytic"/>
</dbReference>
<evidence type="ECO:0000256" key="1">
    <source>
        <dbReference type="ARBA" id="ARBA00008857"/>
    </source>
</evidence>